<evidence type="ECO:0000256" key="5">
    <source>
        <dbReference type="SAM" id="MobiDB-lite"/>
    </source>
</evidence>
<dbReference type="PANTHER" id="PTHR16684:SF11">
    <property type="entry name" value="CENTROMERE PROTEIN C"/>
    <property type="match status" value="1"/>
</dbReference>
<evidence type="ECO:0000313" key="7">
    <source>
        <dbReference type="Proteomes" id="UP000822688"/>
    </source>
</evidence>
<sequence length="1075" mass="119307">MRGGMAGSGVDEKENTPVRGTEKKGKERRRSSAGSGRRLSISGSKPRLHYLRVTNRFQRKGGFGRGRITAHRPVQFDGSPYEFSLRSDSEGDKRKSFVVFEDDMDSMSSKSRQLECATDSKSTGKFKNATGENCSTPKPQSTEEQLSSRTLPLQGSINHVLENFVAFRARYKSMFSAKLRSRSAAPLLGPINQQESGSRPSLKILAAKWQRGGRRSLFTQRSLDTSEFDDLEQTFRKMDEEDLEREMQERNLEREMQKYNLEREMHKYDLENVMQPRSQTENEEPFVSVEASESHETVMVPVEEQANVGELAPEPFNSRECELLSPRNGGLETEDEAANIDLTTPLPNDPKGKLRLDHEVPFPEATPVILELGVSPEASETDRVINQLTPPAIKQPTSPTSPPFSGCNNQDSDTLQQIPVEVESEIAQTVEAVQVWSVELDPSRRRRETMQCHGNRRSPWIKTLVLSSFQPVHQSPDTTADDVLRTAAMSMDHFDRVTPLTVCSSLPRLRSSDIVLHGPAKNLAESYEGGFLSTNLPSTSGKDQNEKDGDIGITDSIFPACPDHATTNEFEAHVPLTENGQDMQALKDGETTPSNSRPSWPDGNPAPPIDLSAQCMGSFHQKVSETSLEPPSSQSAELLRRVDDVTATPSFVQALFDRPTISPTPPRNLSLFFGNPFGQMSGEELSRRWLQFCATPPIFSDATAAKKKSWNVESAFAEPTCSDATAAKKKSWNVEYAFAEPTCSDATTSFPSEQVLQRSTEADVLPIAEEEAVSSDGLDRKTSTHDEDLLPSAEETLSSDGSDGVMDYENDFDDISNDTTCIVQTGASSADNDQEGTSALNECPQEDAQDALFGEDMRCMNLTPLRDNNFVEVTAGPPVEYSLTHIDEDPIDQFMNSLQVTPGMDDSCAERLTSNAEDVSRESTLNHNCQSPGHEAGPLNVCKELITPGSDEDKLSGQPQDECTPVQQKPKTKRTRKSTRIKKVDSPLDAGSKWSNGQRVSTRIKSKPLDWWRGERMLYGRVHSTLNTLIGIKHLSPDPVWPRPRDRKNKVEPPKFKVDSFVSDEHKELLRLAAQ</sequence>
<feature type="compositionally biased region" description="Polar residues" evidence="5">
    <location>
        <begin position="119"/>
        <end position="149"/>
    </location>
</feature>
<comment type="caution">
    <text evidence="6">The sequence shown here is derived from an EMBL/GenBank/DDBJ whole genome shotgun (WGS) entry which is preliminary data.</text>
</comment>
<dbReference type="GO" id="GO:0019237">
    <property type="term" value="F:centromeric DNA binding"/>
    <property type="evidence" value="ECO:0007669"/>
    <property type="project" value="InterPro"/>
</dbReference>
<protein>
    <submittedName>
        <fullName evidence="6">Uncharacterized protein</fullName>
    </submittedName>
</protein>
<feature type="region of interest" description="Disordered" evidence="5">
    <location>
        <begin position="1"/>
        <end position="47"/>
    </location>
</feature>
<comment type="subcellular location">
    <subcellularLocation>
        <location evidence="1">Nucleus</location>
    </subcellularLocation>
</comment>
<feature type="compositionally biased region" description="Basic residues" evidence="5">
    <location>
        <begin position="970"/>
        <end position="981"/>
    </location>
</feature>
<comment type="similarity">
    <text evidence="2">Belongs to the CENP-C/MIF2 family.</text>
</comment>
<dbReference type="GO" id="GO:0000776">
    <property type="term" value="C:kinetochore"/>
    <property type="evidence" value="ECO:0007669"/>
    <property type="project" value="InterPro"/>
</dbReference>
<dbReference type="GO" id="GO:0051382">
    <property type="term" value="P:kinetochore assembly"/>
    <property type="evidence" value="ECO:0007669"/>
    <property type="project" value="InterPro"/>
</dbReference>
<accession>A0A8T0GTH1</accession>
<dbReference type="InterPro" id="IPR028386">
    <property type="entry name" value="CENP-C/Mif2/cnp3"/>
</dbReference>
<dbReference type="GO" id="GO:0005634">
    <property type="term" value="C:nucleus"/>
    <property type="evidence" value="ECO:0007669"/>
    <property type="project" value="UniProtKB-SubCell"/>
</dbReference>
<dbReference type="GO" id="GO:0051315">
    <property type="term" value="P:attachment of mitotic spindle microtubules to kinetochore"/>
    <property type="evidence" value="ECO:0007669"/>
    <property type="project" value="TreeGrafter"/>
</dbReference>
<reference evidence="6" key="1">
    <citation type="submission" date="2020-06" db="EMBL/GenBank/DDBJ databases">
        <title>WGS assembly of Ceratodon purpureus strain R40.</title>
        <authorList>
            <person name="Carey S.B."/>
            <person name="Jenkins J."/>
            <person name="Shu S."/>
            <person name="Lovell J.T."/>
            <person name="Sreedasyam A."/>
            <person name="Maumus F."/>
            <person name="Tiley G.P."/>
            <person name="Fernandez-Pozo N."/>
            <person name="Barry K."/>
            <person name="Chen C."/>
            <person name="Wang M."/>
            <person name="Lipzen A."/>
            <person name="Daum C."/>
            <person name="Saski C.A."/>
            <person name="Payton A.C."/>
            <person name="Mcbreen J.C."/>
            <person name="Conrad R.E."/>
            <person name="Kollar L.M."/>
            <person name="Olsson S."/>
            <person name="Huttunen S."/>
            <person name="Landis J.B."/>
            <person name="Wickett N.J."/>
            <person name="Johnson M.G."/>
            <person name="Rensing S.A."/>
            <person name="Grimwood J."/>
            <person name="Schmutz J."/>
            <person name="Mcdaniel S.F."/>
        </authorList>
    </citation>
    <scope>NUCLEOTIDE SEQUENCE</scope>
    <source>
        <strain evidence="6">R40</strain>
    </source>
</reference>
<feature type="region of interest" description="Disordered" evidence="5">
    <location>
        <begin position="585"/>
        <end position="606"/>
    </location>
</feature>
<feature type="region of interest" description="Disordered" evidence="5">
    <location>
        <begin position="771"/>
        <end position="807"/>
    </location>
</feature>
<proteinExistence type="inferred from homology"/>
<dbReference type="Proteomes" id="UP000822688">
    <property type="component" value="Chromosome 9"/>
</dbReference>
<keyword evidence="3" id="KW-0539">Nucleus</keyword>
<feature type="compositionally biased region" description="Basic and acidic residues" evidence="5">
    <location>
        <begin position="777"/>
        <end position="788"/>
    </location>
</feature>
<keyword evidence="7" id="KW-1185">Reference proteome</keyword>
<keyword evidence="4" id="KW-0175">Coiled coil</keyword>
<feature type="compositionally biased region" description="Polar residues" evidence="5">
    <location>
        <begin position="957"/>
        <end position="967"/>
    </location>
</feature>
<dbReference type="AlphaFoldDB" id="A0A8T0GTH1"/>
<dbReference type="PANTHER" id="PTHR16684">
    <property type="entry name" value="CENTROMERE PROTEIN C"/>
    <property type="match status" value="1"/>
</dbReference>
<evidence type="ECO:0000313" key="6">
    <source>
        <dbReference type="EMBL" id="KAG0562213.1"/>
    </source>
</evidence>
<feature type="region of interest" description="Disordered" evidence="5">
    <location>
        <begin position="109"/>
        <end position="149"/>
    </location>
</feature>
<evidence type="ECO:0000256" key="3">
    <source>
        <dbReference type="ARBA" id="ARBA00023242"/>
    </source>
</evidence>
<dbReference type="EMBL" id="CM026430">
    <property type="protein sequence ID" value="KAG0562213.1"/>
    <property type="molecule type" value="Genomic_DNA"/>
</dbReference>
<organism evidence="6 7">
    <name type="scientific">Ceratodon purpureus</name>
    <name type="common">Fire moss</name>
    <name type="synonym">Dicranum purpureum</name>
    <dbReference type="NCBI Taxonomy" id="3225"/>
    <lineage>
        <taxon>Eukaryota</taxon>
        <taxon>Viridiplantae</taxon>
        <taxon>Streptophyta</taxon>
        <taxon>Embryophyta</taxon>
        <taxon>Bryophyta</taxon>
        <taxon>Bryophytina</taxon>
        <taxon>Bryopsida</taxon>
        <taxon>Dicranidae</taxon>
        <taxon>Pseudoditrichales</taxon>
        <taxon>Ditrichaceae</taxon>
        <taxon>Ceratodon</taxon>
    </lineage>
</organism>
<evidence type="ECO:0000256" key="1">
    <source>
        <dbReference type="ARBA" id="ARBA00004123"/>
    </source>
</evidence>
<evidence type="ECO:0000256" key="2">
    <source>
        <dbReference type="ARBA" id="ARBA00010291"/>
    </source>
</evidence>
<feature type="compositionally biased region" description="Basic and acidic residues" evidence="5">
    <location>
        <begin position="10"/>
        <end position="25"/>
    </location>
</feature>
<feature type="coiled-coil region" evidence="4">
    <location>
        <begin position="231"/>
        <end position="258"/>
    </location>
</feature>
<name>A0A8T0GTH1_CERPU</name>
<feature type="compositionally biased region" description="Polar residues" evidence="5">
    <location>
        <begin position="916"/>
        <end position="931"/>
    </location>
</feature>
<feature type="compositionally biased region" description="Low complexity" evidence="5">
    <location>
        <begin position="32"/>
        <end position="45"/>
    </location>
</feature>
<dbReference type="GO" id="GO:0051455">
    <property type="term" value="P:spindle attachment to meiosis I kinetochore"/>
    <property type="evidence" value="ECO:0007669"/>
    <property type="project" value="TreeGrafter"/>
</dbReference>
<gene>
    <name evidence="6" type="ORF">KC19_9G126800</name>
</gene>
<feature type="region of interest" description="Disordered" evidence="5">
    <location>
        <begin position="916"/>
        <end position="1000"/>
    </location>
</feature>
<evidence type="ECO:0000256" key="4">
    <source>
        <dbReference type="SAM" id="Coils"/>
    </source>
</evidence>